<organism evidence="1 2">
    <name type="scientific">Phytophthora fragariaefolia</name>
    <dbReference type="NCBI Taxonomy" id="1490495"/>
    <lineage>
        <taxon>Eukaryota</taxon>
        <taxon>Sar</taxon>
        <taxon>Stramenopiles</taxon>
        <taxon>Oomycota</taxon>
        <taxon>Peronosporomycetes</taxon>
        <taxon>Peronosporales</taxon>
        <taxon>Peronosporaceae</taxon>
        <taxon>Phytophthora</taxon>
    </lineage>
</organism>
<sequence>MLDGYCDSDWANDPASRKSTTGFVFTLAGGAVSWMSRRQSIVALSTAEAEYVAACEPAMEAVAASNILHEVLPQRSVKLKLGIDNQAAHVLAANPIYSRRTRHIELRWHFVREEVEKGTIDLHKVKGAENTADAFTKPLDKLRLKNLL</sequence>
<dbReference type="PANTHER" id="PTHR11439:SF491">
    <property type="entry name" value="INTEGRASE CATALYTIC DOMAIN-CONTAINING PROTEIN"/>
    <property type="match status" value="1"/>
</dbReference>
<comment type="caution">
    <text evidence="1">The sequence shown here is derived from an EMBL/GenBank/DDBJ whole genome shotgun (WGS) entry which is preliminary data.</text>
</comment>
<dbReference type="EMBL" id="BSXT01003483">
    <property type="protein sequence ID" value="GMF54342.1"/>
    <property type="molecule type" value="Genomic_DNA"/>
</dbReference>
<dbReference type="Proteomes" id="UP001165121">
    <property type="component" value="Unassembled WGS sequence"/>
</dbReference>
<name>A0A9W6Y654_9STRA</name>
<dbReference type="AlphaFoldDB" id="A0A9W6Y654"/>
<reference evidence="1" key="1">
    <citation type="submission" date="2023-04" db="EMBL/GenBank/DDBJ databases">
        <title>Phytophthora fragariaefolia NBRC 109709.</title>
        <authorList>
            <person name="Ichikawa N."/>
            <person name="Sato H."/>
            <person name="Tonouchi N."/>
        </authorList>
    </citation>
    <scope>NUCLEOTIDE SEQUENCE</scope>
    <source>
        <strain evidence="1">NBRC 109709</strain>
    </source>
</reference>
<evidence type="ECO:0000313" key="1">
    <source>
        <dbReference type="EMBL" id="GMF54342.1"/>
    </source>
</evidence>
<evidence type="ECO:0000313" key="2">
    <source>
        <dbReference type="Proteomes" id="UP001165121"/>
    </source>
</evidence>
<dbReference type="PANTHER" id="PTHR11439">
    <property type="entry name" value="GAG-POL-RELATED RETROTRANSPOSON"/>
    <property type="match status" value="1"/>
</dbReference>
<proteinExistence type="predicted"/>
<dbReference type="CDD" id="cd09272">
    <property type="entry name" value="RNase_HI_RT_Ty1"/>
    <property type="match status" value="1"/>
</dbReference>
<protein>
    <submittedName>
        <fullName evidence="1">Unnamed protein product</fullName>
    </submittedName>
</protein>
<dbReference type="OrthoDB" id="114564at2759"/>
<gene>
    <name evidence="1" type="ORF">Pfra01_002265600</name>
</gene>
<keyword evidence="2" id="KW-1185">Reference proteome</keyword>
<accession>A0A9W6Y654</accession>